<feature type="transmembrane region" description="Helical" evidence="12">
    <location>
        <begin position="21"/>
        <end position="41"/>
    </location>
</feature>
<evidence type="ECO:0000256" key="10">
    <source>
        <dbReference type="ARBA" id="ARBA00023136"/>
    </source>
</evidence>
<keyword evidence="5 12" id="KW-0812">Transmembrane</keyword>
<keyword evidence="13" id="KW-1185">Reference proteome</keyword>
<dbReference type="GO" id="GO:0005886">
    <property type="term" value="C:plasma membrane"/>
    <property type="evidence" value="ECO:0007669"/>
    <property type="project" value="UniProtKB-SubCell"/>
</dbReference>
<dbReference type="GO" id="GO:0005243">
    <property type="term" value="F:gap junction channel activity"/>
    <property type="evidence" value="ECO:0007669"/>
    <property type="project" value="TreeGrafter"/>
</dbReference>
<feature type="transmembrane region" description="Helical" evidence="12">
    <location>
        <begin position="106"/>
        <end position="123"/>
    </location>
</feature>
<evidence type="ECO:0000256" key="5">
    <source>
        <dbReference type="ARBA" id="ARBA00022692"/>
    </source>
</evidence>
<evidence type="ECO:0000256" key="1">
    <source>
        <dbReference type="ARBA" id="ARBA00004610"/>
    </source>
</evidence>
<evidence type="ECO:0000256" key="12">
    <source>
        <dbReference type="RuleBase" id="RU010713"/>
    </source>
</evidence>
<evidence type="ECO:0000256" key="2">
    <source>
        <dbReference type="ARBA" id="ARBA00004651"/>
    </source>
</evidence>
<dbReference type="GO" id="GO:0007602">
    <property type="term" value="P:phototransduction"/>
    <property type="evidence" value="ECO:0007669"/>
    <property type="project" value="TreeGrafter"/>
</dbReference>
<proteinExistence type="inferred from homology"/>
<evidence type="ECO:0000256" key="8">
    <source>
        <dbReference type="ARBA" id="ARBA00022989"/>
    </source>
</evidence>
<dbReference type="RefSeq" id="XP_018025693.1">
    <property type="nucleotide sequence ID" value="XM_018170204.2"/>
</dbReference>
<keyword evidence="6" id="KW-0303">Gap junction</keyword>
<keyword evidence="9 12" id="KW-0406">Ion transport</keyword>
<keyword evidence="4" id="KW-1003">Cell membrane</keyword>
<dbReference type="OrthoDB" id="5867527at2759"/>
<keyword evidence="3 12" id="KW-0813">Transport</keyword>
<evidence type="ECO:0000256" key="4">
    <source>
        <dbReference type="ARBA" id="ARBA00022475"/>
    </source>
</evidence>
<keyword evidence="11 12" id="KW-0407">Ion channel</keyword>
<reference evidence="14" key="1">
    <citation type="submission" date="2025-08" db="UniProtKB">
        <authorList>
            <consortium name="RefSeq"/>
        </authorList>
    </citation>
    <scope>IDENTIFICATION</scope>
    <source>
        <tissue evidence="14">Whole organism</tissue>
    </source>
</reference>
<dbReference type="Pfam" id="PF00876">
    <property type="entry name" value="Innexin"/>
    <property type="match status" value="1"/>
</dbReference>
<evidence type="ECO:0000313" key="13">
    <source>
        <dbReference type="Proteomes" id="UP000694843"/>
    </source>
</evidence>
<dbReference type="GO" id="GO:0034220">
    <property type="term" value="P:monoatomic ion transmembrane transport"/>
    <property type="evidence" value="ECO:0007669"/>
    <property type="project" value="UniProtKB-KW"/>
</dbReference>
<evidence type="ECO:0000313" key="14">
    <source>
        <dbReference type="RefSeq" id="XP_018025693.1"/>
    </source>
</evidence>
<dbReference type="KEGG" id="hazt:108681198"/>
<dbReference type="Proteomes" id="UP000694843">
    <property type="component" value="Unplaced"/>
</dbReference>
<dbReference type="PROSITE" id="PS51013">
    <property type="entry name" value="PANNEXIN"/>
    <property type="match status" value="1"/>
</dbReference>
<name>A0A8B7PHQ3_HYAAZ</name>
<evidence type="ECO:0000256" key="9">
    <source>
        <dbReference type="ARBA" id="ARBA00023065"/>
    </source>
</evidence>
<evidence type="ECO:0000256" key="7">
    <source>
        <dbReference type="ARBA" id="ARBA00022949"/>
    </source>
</evidence>
<dbReference type="PANTHER" id="PTHR11893:SF38">
    <property type="entry name" value="INNEXIN INX7"/>
    <property type="match status" value="1"/>
</dbReference>
<evidence type="ECO:0000256" key="6">
    <source>
        <dbReference type="ARBA" id="ARBA00022868"/>
    </source>
</evidence>
<accession>A0A8B7PHQ3</accession>
<protein>
    <recommendedName>
        <fullName evidence="12">Innexin</fullName>
    </recommendedName>
</protein>
<evidence type="ECO:0000256" key="3">
    <source>
        <dbReference type="ARBA" id="ARBA00022448"/>
    </source>
</evidence>
<keyword evidence="7" id="KW-0965">Cell junction</keyword>
<keyword evidence="10 12" id="KW-0472">Membrane</keyword>
<dbReference type="PANTHER" id="PTHR11893">
    <property type="entry name" value="INNEXIN"/>
    <property type="match status" value="1"/>
</dbReference>
<dbReference type="AlphaFoldDB" id="A0A8B7PHQ3"/>
<dbReference type="GeneID" id="108681198"/>
<feature type="transmembrane region" description="Helical" evidence="12">
    <location>
        <begin position="266"/>
        <end position="287"/>
    </location>
</feature>
<gene>
    <name evidence="14" type="primary">LOC108681198</name>
    <name evidence="12" type="synonym">inx</name>
</gene>
<dbReference type="PRINTS" id="PR01262">
    <property type="entry name" value="INNEXIN"/>
</dbReference>
<comment type="similarity">
    <text evidence="12">Belongs to the pannexin family.</text>
</comment>
<keyword evidence="8 12" id="KW-1133">Transmembrane helix</keyword>
<dbReference type="GO" id="GO:0005921">
    <property type="term" value="C:gap junction"/>
    <property type="evidence" value="ECO:0007669"/>
    <property type="project" value="UniProtKB-SubCell"/>
</dbReference>
<feature type="transmembrane region" description="Helical" evidence="12">
    <location>
        <begin position="175"/>
        <end position="196"/>
    </location>
</feature>
<sequence length="368" mass="42501">MLKYLAVAKVLKKHKPSVDNAVLCLHYRSTFLIFVIASALVTAKEFFGSPIDCVTTKSVPGNIMNLYCFIMATFSVPKQYDKVKGEGASFPGVGPNEESDETVYHAYYQWVPLVLMFQALLFYTPRFIWKQAEGGLFNVVLGGLDQPIMEKDERQKKHRLLSSYMVHNLNMHTLWAWRFFSCEILALCVVIFNLYFTNFFLGGTFFEYGSDVLSFVELEDGERIDPMVRLFPTVAKCNFRAYGPSGTVEVHDSMCLLPVNILNQKIYILLWFWLLLLTTITSFWLLFRFATIVSKDLRGLLLQYRGRMAGMEHVKRIQSRCNLGDWFLLYQLGRAIEPTVYAEFLRELSNELEHLPYEEEHNPMLASS</sequence>
<dbReference type="OMA" id="NQYCYVH"/>
<dbReference type="InterPro" id="IPR000990">
    <property type="entry name" value="Innexin"/>
</dbReference>
<evidence type="ECO:0000256" key="11">
    <source>
        <dbReference type="ARBA" id="ARBA00023303"/>
    </source>
</evidence>
<comment type="function">
    <text evidence="12">Structural component of the gap junctions.</text>
</comment>
<comment type="subcellular location">
    <subcellularLocation>
        <location evidence="1">Cell junction</location>
        <location evidence="1">Gap junction</location>
    </subcellularLocation>
    <subcellularLocation>
        <location evidence="2 12">Cell membrane</location>
        <topology evidence="2 12">Multi-pass membrane protein</topology>
    </subcellularLocation>
</comment>
<organism evidence="13 14">
    <name type="scientific">Hyalella azteca</name>
    <name type="common">Amphipod</name>
    <dbReference type="NCBI Taxonomy" id="294128"/>
    <lineage>
        <taxon>Eukaryota</taxon>
        <taxon>Metazoa</taxon>
        <taxon>Ecdysozoa</taxon>
        <taxon>Arthropoda</taxon>
        <taxon>Crustacea</taxon>
        <taxon>Multicrustacea</taxon>
        <taxon>Malacostraca</taxon>
        <taxon>Eumalacostraca</taxon>
        <taxon>Peracarida</taxon>
        <taxon>Amphipoda</taxon>
        <taxon>Senticaudata</taxon>
        <taxon>Talitrida</taxon>
        <taxon>Talitroidea</taxon>
        <taxon>Hyalellidae</taxon>
        <taxon>Hyalella</taxon>
    </lineage>
</organism>